<feature type="transmembrane region" description="Helical" evidence="9">
    <location>
        <begin position="577"/>
        <end position="595"/>
    </location>
</feature>
<evidence type="ECO:0000256" key="2">
    <source>
        <dbReference type="ARBA" id="ARBA00008807"/>
    </source>
</evidence>
<dbReference type="GO" id="GO:0015031">
    <property type="term" value="P:protein transport"/>
    <property type="evidence" value="ECO:0007669"/>
    <property type="project" value="UniProtKB-KW"/>
</dbReference>
<dbReference type="AlphaFoldDB" id="F8NKE4"/>
<dbReference type="EMBL" id="GL945430">
    <property type="protein sequence ID" value="EGO28410.1"/>
    <property type="molecule type" value="Genomic_DNA"/>
</dbReference>
<feature type="transmembrane region" description="Helical" evidence="9">
    <location>
        <begin position="423"/>
        <end position="446"/>
    </location>
</feature>
<dbReference type="GO" id="GO:0035673">
    <property type="term" value="F:oligopeptide transmembrane transporter activity"/>
    <property type="evidence" value="ECO:0007669"/>
    <property type="project" value="InterPro"/>
</dbReference>
<dbReference type="HOGENOM" id="CLU_004965_1_1_1"/>
<dbReference type="NCBIfam" id="TIGR00728">
    <property type="entry name" value="OPT_sfam"/>
    <property type="match status" value="1"/>
</dbReference>
<evidence type="ECO:0000256" key="6">
    <source>
        <dbReference type="ARBA" id="ARBA00022927"/>
    </source>
</evidence>
<evidence type="ECO:0000313" key="10">
    <source>
        <dbReference type="EMBL" id="EGO28410.1"/>
    </source>
</evidence>
<feature type="transmembrane region" description="Helical" evidence="9">
    <location>
        <begin position="158"/>
        <end position="177"/>
    </location>
</feature>
<evidence type="ECO:0008006" key="11">
    <source>
        <dbReference type="Google" id="ProtNLM"/>
    </source>
</evidence>
<dbReference type="InterPro" id="IPR004813">
    <property type="entry name" value="OPT"/>
</dbReference>
<feature type="transmembrane region" description="Helical" evidence="9">
    <location>
        <begin position="197"/>
        <end position="217"/>
    </location>
</feature>
<dbReference type="RefSeq" id="XP_007314609.1">
    <property type="nucleotide sequence ID" value="XM_007314547.1"/>
</dbReference>
<feature type="transmembrane region" description="Helical" evidence="9">
    <location>
        <begin position="134"/>
        <end position="152"/>
    </location>
</feature>
<keyword evidence="7 9" id="KW-1133">Transmembrane helix</keyword>
<feature type="transmembrane region" description="Helical" evidence="9">
    <location>
        <begin position="505"/>
        <end position="524"/>
    </location>
</feature>
<keyword evidence="6" id="KW-0653">Protein transport</keyword>
<feature type="transmembrane region" description="Helical" evidence="9">
    <location>
        <begin position="52"/>
        <end position="70"/>
    </location>
</feature>
<keyword evidence="8 9" id="KW-0472">Membrane</keyword>
<feature type="transmembrane region" description="Helical" evidence="9">
    <location>
        <begin position="16"/>
        <end position="40"/>
    </location>
</feature>
<evidence type="ECO:0000256" key="4">
    <source>
        <dbReference type="ARBA" id="ARBA00022692"/>
    </source>
</evidence>
<feature type="transmembrane region" description="Helical" evidence="9">
    <location>
        <begin position="652"/>
        <end position="672"/>
    </location>
</feature>
<dbReference type="Pfam" id="PF03169">
    <property type="entry name" value="OPT"/>
    <property type="match status" value="1"/>
</dbReference>
<dbReference type="InterPro" id="IPR004648">
    <property type="entry name" value="Oligpept_transpt"/>
</dbReference>
<sequence length="716" mass="80507">MMMSLLTPKCAQQCPVLMILPCLLILSGCKWVLGLFYTIVISALNQLFSMRYPSVIISGIVAQLTALPLGKGLERILPTTRFRTLGFTWSLNPGPFNIKEHVLITVMANVVVSGAYATDIIATQRIFYNQTLSFSYQMCLVLSTQIIGFSLGGLLRQFLVYPSSMIWPGALVNSALFNTLHKTYGQAERRHISREKFFCLALGCSFVWYWVPGYLWTGLSAFNWVCWIAPDNVVVNTLFGTSTGLGMGIFTFDWSMISYIGSPLVTPWWSEANTGAALVICFWIIAPIIYYTNTFFSKFMPMSTYQSFDNTGMTYDPSQIVTNSEFDESKYLAYSPVYMSATLAVAYGVSFAAFTSVIVHTFLWYRRDIVRRLRSSLKDERDVHARLMQAYPEVPHWWYALLGVLSLILLFITVEIFPTQLPIWAVIIALLLASLLSLPVGMLQAITNQQIALQVMHEMIGGYMLPGKPVANMIFKCIAYIGTNQAVGFSGDLKLGHYMKIPPRLMFAAQVVAAFLSSFVVTLVQDWMFANIVDICQPTQPQFFTCPSTGTFATASLLWGGIGPKRLFSPGQMYNPLLWFFLVGAILPIPFYYLARRYPLSYWRYINIPVFFAGVGALPPATGLNYSSWVVVGFFFQWFMRRFHFRWWMRYNYILSAGLDAGVALSLIVIFLCVQLPKGGITLDWWGNTAWQNTADALGTPLYVLAPGQTFGPPPS</sequence>
<keyword evidence="3" id="KW-0813">Transport</keyword>
<dbReference type="Proteomes" id="UP000008064">
    <property type="component" value="Unassembled WGS sequence"/>
</dbReference>
<dbReference type="OrthoDB" id="9986677at2759"/>
<evidence type="ECO:0000256" key="9">
    <source>
        <dbReference type="SAM" id="Phobius"/>
    </source>
</evidence>
<name>F8NKE4_SERL9</name>
<proteinExistence type="inferred from homology"/>
<evidence type="ECO:0000256" key="3">
    <source>
        <dbReference type="ARBA" id="ARBA00022448"/>
    </source>
</evidence>
<dbReference type="PANTHER" id="PTHR22601">
    <property type="entry name" value="ISP4 LIKE PROTEIN"/>
    <property type="match status" value="1"/>
</dbReference>
<feature type="transmembrane region" description="Helical" evidence="9">
    <location>
        <begin position="237"/>
        <end position="260"/>
    </location>
</feature>
<feature type="transmembrane region" description="Helical" evidence="9">
    <location>
        <begin position="272"/>
        <end position="292"/>
    </location>
</feature>
<dbReference type="GeneID" id="18809708"/>
<organism>
    <name type="scientific">Serpula lacrymans var. lacrymans (strain S7.9)</name>
    <name type="common">Dry rot fungus</name>
    <dbReference type="NCBI Taxonomy" id="578457"/>
    <lineage>
        <taxon>Eukaryota</taxon>
        <taxon>Fungi</taxon>
        <taxon>Dikarya</taxon>
        <taxon>Basidiomycota</taxon>
        <taxon>Agaricomycotina</taxon>
        <taxon>Agaricomycetes</taxon>
        <taxon>Agaricomycetidae</taxon>
        <taxon>Boletales</taxon>
        <taxon>Coniophorineae</taxon>
        <taxon>Serpulaceae</taxon>
        <taxon>Serpula</taxon>
    </lineage>
</organism>
<keyword evidence="5" id="KW-0571">Peptide transport</keyword>
<evidence type="ECO:0000256" key="1">
    <source>
        <dbReference type="ARBA" id="ARBA00004141"/>
    </source>
</evidence>
<keyword evidence="4 9" id="KW-0812">Transmembrane</keyword>
<reference evidence="10" key="1">
    <citation type="submission" date="2011-04" db="EMBL/GenBank/DDBJ databases">
        <title>Evolution of plant cell wall degrading machinery underlies the functional diversity of forest fungi.</title>
        <authorList>
            <consortium name="US DOE Joint Genome Institute (JGI-PGF)"/>
            <person name="Eastwood D.C."/>
            <person name="Floudas D."/>
            <person name="Binder M."/>
            <person name="Majcherczyk A."/>
            <person name="Schneider P."/>
            <person name="Aerts A."/>
            <person name="Asiegbu F.O."/>
            <person name="Baker S.E."/>
            <person name="Barry K."/>
            <person name="Bendiksby M."/>
            <person name="Blumentritt M."/>
            <person name="Coutinho P.M."/>
            <person name="Cullen D."/>
            <person name="Cullen D."/>
            <person name="Gathman A."/>
            <person name="Goodell B."/>
            <person name="Henrissat B."/>
            <person name="Ihrmark K."/>
            <person name="Kauserud H."/>
            <person name="Kohler A."/>
            <person name="LaButti K."/>
            <person name="Lapidus A."/>
            <person name="Lavin J.L."/>
            <person name="Lee Y.-H."/>
            <person name="Lindquist E."/>
            <person name="Lilly W."/>
            <person name="Lucas S."/>
            <person name="Morin E."/>
            <person name="Murat C."/>
            <person name="Oguiza J.A."/>
            <person name="Park J."/>
            <person name="Pisabarro A.G."/>
            <person name="Riley R."/>
            <person name="Rosling A."/>
            <person name="Salamov A."/>
            <person name="Schmidt O."/>
            <person name="Schmutz J."/>
            <person name="Skrede I."/>
            <person name="Stenlid J."/>
            <person name="Wiebenga A."/>
            <person name="Xie X."/>
            <person name="Kues U."/>
            <person name="Hibbett D.S."/>
            <person name="Hoffmeister D."/>
            <person name="Hogberg N."/>
            <person name="Martin F."/>
            <person name="Grigoriev I.V."/>
            <person name="Watkinson S.C."/>
        </authorList>
    </citation>
    <scope>NUCLEOTIDE SEQUENCE</scope>
    <source>
        <strain evidence="10">S7.9</strain>
    </source>
</reference>
<dbReference type="NCBIfam" id="TIGR00727">
    <property type="entry name" value="ISP4_OPT"/>
    <property type="match status" value="1"/>
</dbReference>
<protein>
    <recommendedName>
        <fullName evidence="11">OPT oligopeptide transporter</fullName>
    </recommendedName>
</protein>
<dbReference type="GO" id="GO:0016020">
    <property type="term" value="C:membrane"/>
    <property type="evidence" value="ECO:0007669"/>
    <property type="project" value="UniProtKB-SubCell"/>
</dbReference>
<dbReference type="KEGG" id="sla:SERLADRAFT_359788"/>
<accession>F8NKE4</accession>
<evidence type="ECO:0000256" key="7">
    <source>
        <dbReference type="ARBA" id="ARBA00022989"/>
    </source>
</evidence>
<evidence type="ECO:0000256" key="5">
    <source>
        <dbReference type="ARBA" id="ARBA00022856"/>
    </source>
</evidence>
<gene>
    <name evidence="10" type="ORF">SERLADRAFT_359788</name>
</gene>
<feature type="transmembrane region" description="Helical" evidence="9">
    <location>
        <begin position="337"/>
        <end position="365"/>
    </location>
</feature>
<feature type="transmembrane region" description="Helical" evidence="9">
    <location>
        <begin position="396"/>
        <end position="417"/>
    </location>
</feature>
<comment type="similarity">
    <text evidence="2">Belongs to the oligopeptide OPT transporter family.</text>
</comment>
<evidence type="ECO:0000256" key="8">
    <source>
        <dbReference type="ARBA" id="ARBA00023136"/>
    </source>
</evidence>
<comment type="subcellular location">
    <subcellularLocation>
        <location evidence="1">Membrane</location>
        <topology evidence="1">Multi-pass membrane protein</topology>
    </subcellularLocation>
</comment>